<dbReference type="AlphaFoldDB" id="A0A1Y1WZB0"/>
<protein>
    <submittedName>
        <fullName evidence="1">Uncharacterized protein</fullName>
    </submittedName>
</protein>
<evidence type="ECO:0000313" key="2">
    <source>
        <dbReference type="Proteomes" id="UP000193944"/>
    </source>
</evidence>
<dbReference type="Proteomes" id="UP000193944">
    <property type="component" value="Unassembled WGS sequence"/>
</dbReference>
<gene>
    <name evidence="1" type="ORF">BCR32DRAFT_282306</name>
</gene>
<accession>A0A1Y1WZB0</accession>
<organism evidence="1 2">
    <name type="scientific">Anaeromyces robustus</name>
    <dbReference type="NCBI Taxonomy" id="1754192"/>
    <lineage>
        <taxon>Eukaryota</taxon>
        <taxon>Fungi</taxon>
        <taxon>Fungi incertae sedis</taxon>
        <taxon>Chytridiomycota</taxon>
        <taxon>Chytridiomycota incertae sedis</taxon>
        <taxon>Neocallimastigomycetes</taxon>
        <taxon>Neocallimastigales</taxon>
        <taxon>Neocallimastigaceae</taxon>
        <taxon>Anaeromyces</taxon>
    </lineage>
</organism>
<sequence length="76" mass="8929">MDGHPYNNQDFNKQFIQIFFIHFKLKVSINESKYDRTSTNEKNIYLQTIVRKELSIIFTSLALAPSASIDSHFLFN</sequence>
<reference evidence="1 2" key="1">
    <citation type="submission" date="2016-08" db="EMBL/GenBank/DDBJ databases">
        <title>A Parts List for Fungal Cellulosomes Revealed by Comparative Genomics.</title>
        <authorList>
            <consortium name="DOE Joint Genome Institute"/>
            <person name="Haitjema C.H."/>
            <person name="Gilmore S.P."/>
            <person name="Henske J.K."/>
            <person name="Solomon K.V."/>
            <person name="De Groot R."/>
            <person name="Kuo A."/>
            <person name="Mondo S.J."/>
            <person name="Salamov A.A."/>
            <person name="Labutti K."/>
            <person name="Zhao Z."/>
            <person name="Chiniquy J."/>
            <person name="Barry K."/>
            <person name="Brewer H.M."/>
            <person name="Purvine S.O."/>
            <person name="Wright A.T."/>
            <person name="Boxma B."/>
            <person name="Van Alen T."/>
            <person name="Hackstein J.H."/>
            <person name="Baker S.E."/>
            <person name="Grigoriev I.V."/>
            <person name="O'Malley M.A."/>
        </authorList>
    </citation>
    <scope>NUCLEOTIDE SEQUENCE [LARGE SCALE GENOMIC DNA]</scope>
    <source>
        <strain evidence="1 2">S4</strain>
    </source>
</reference>
<reference evidence="1 2" key="2">
    <citation type="submission" date="2016-08" db="EMBL/GenBank/DDBJ databases">
        <title>Pervasive Adenine N6-methylation of Active Genes in Fungi.</title>
        <authorList>
            <consortium name="DOE Joint Genome Institute"/>
            <person name="Mondo S.J."/>
            <person name="Dannebaum R.O."/>
            <person name="Kuo R.C."/>
            <person name="Labutti K."/>
            <person name="Haridas S."/>
            <person name="Kuo A."/>
            <person name="Salamov A."/>
            <person name="Ahrendt S.R."/>
            <person name="Lipzen A."/>
            <person name="Sullivan W."/>
            <person name="Andreopoulos W.B."/>
            <person name="Clum A."/>
            <person name="Lindquist E."/>
            <person name="Daum C."/>
            <person name="Ramamoorthy G.K."/>
            <person name="Gryganskyi A."/>
            <person name="Culley D."/>
            <person name="Magnuson J.K."/>
            <person name="James T.Y."/>
            <person name="O'Malley M.A."/>
            <person name="Stajich J.E."/>
            <person name="Spatafora J.W."/>
            <person name="Visel A."/>
            <person name="Grigoriev I.V."/>
        </authorList>
    </citation>
    <scope>NUCLEOTIDE SEQUENCE [LARGE SCALE GENOMIC DNA]</scope>
    <source>
        <strain evidence="1 2">S4</strain>
    </source>
</reference>
<name>A0A1Y1WZB0_9FUNG</name>
<evidence type="ECO:0000313" key="1">
    <source>
        <dbReference type="EMBL" id="ORX78424.1"/>
    </source>
</evidence>
<proteinExistence type="predicted"/>
<dbReference type="EMBL" id="MCFG01000211">
    <property type="protein sequence ID" value="ORX78424.1"/>
    <property type="molecule type" value="Genomic_DNA"/>
</dbReference>
<comment type="caution">
    <text evidence="1">The sequence shown here is derived from an EMBL/GenBank/DDBJ whole genome shotgun (WGS) entry which is preliminary data.</text>
</comment>
<keyword evidence="2" id="KW-1185">Reference proteome</keyword>